<protein>
    <recommendedName>
        <fullName evidence="5">Lipoprotein</fullName>
    </recommendedName>
</protein>
<keyword evidence="2" id="KW-0732">Signal</keyword>
<gene>
    <name evidence="3" type="ORF">Asi03nite_12210</name>
</gene>
<feature type="region of interest" description="Disordered" evidence="1">
    <location>
        <begin position="27"/>
        <end position="119"/>
    </location>
</feature>
<evidence type="ECO:0000256" key="2">
    <source>
        <dbReference type="SAM" id="SignalP"/>
    </source>
</evidence>
<proteinExistence type="predicted"/>
<dbReference type="AlphaFoldDB" id="A0A919TI16"/>
<feature type="chain" id="PRO_5039433826" description="Lipoprotein" evidence="2">
    <location>
        <begin position="29"/>
        <end position="225"/>
    </location>
</feature>
<name>A0A919TI16_9ACTN</name>
<accession>A0A919TI16</accession>
<evidence type="ECO:0008006" key="5">
    <source>
        <dbReference type="Google" id="ProtNLM"/>
    </source>
</evidence>
<feature type="compositionally biased region" description="Low complexity" evidence="1">
    <location>
        <begin position="42"/>
        <end position="62"/>
    </location>
</feature>
<dbReference type="RefSeq" id="WP_203677379.1">
    <property type="nucleotide sequence ID" value="NZ_BOMW01000012.1"/>
</dbReference>
<sequence length="225" mass="24050">MRNADPAHRPRRAILGIAGLASVLGAGACQTSGPTTGPGPAPATSAAAQQAPGRAQGVPAPGTSVAPQQAPGRQLGPVVPAPGASRSTAERLAEARGANRRLGTTVRRPREKAPVDVDPSKVRRVERGSVQKDRRLTRVVSSRQDLSGYAELAWIADEGEPYGNARCSRNIQMSDAPPRERPTLMMCWRLTPDKSVYAITVDLRRRPTARDTVAALDREWARMGR</sequence>
<dbReference type="EMBL" id="BOMW01000012">
    <property type="protein sequence ID" value="GIF03683.1"/>
    <property type="molecule type" value="Genomic_DNA"/>
</dbReference>
<organism evidence="3 4">
    <name type="scientific">Actinoplanes siamensis</name>
    <dbReference type="NCBI Taxonomy" id="1223317"/>
    <lineage>
        <taxon>Bacteria</taxon>
        <taxon>Bacillati</taxon>
        <taxon>Actinomycetota</taxon>
        <taxon>Actinomycetes</taxon>
        <taxon>Micromonosporales</taxon>
        <taxon>Micromonosporaceae</taxon>
        <taxon>Actinoplanes</taxon>
    </lineage>
</organism>
<comment type="caution">
    <text evidence="3">The sequence shown here is derived from an EMBL/GenBank/DDBJ whole genome shotgun (WGS) entry which is preliminary data.</text>
</comment>
<dbReference type="PROSITE" id="PS51257">
    <property type="entry name" value="PROKAR_LIPOPROTEIN"/>
    <property type="match status" value="1"/>
</dbReference>
<evidence type="ECO:0000256" key="1">
    <source>
        <dbReference type="SAM" id="MobiDB-lite"/>
    </source>
</evidence>
<dbReference type="Proteomes" id="UP000629619">
    <property type="component" value="Unassembled WGS sequence"/>
</dbReference>
<keyword evidence="4" id="KW-1185">Reference proteome</keyword>
<reference evidence="3" key="1">
    <citation type="submission" date="2021-01" db="EMBL/GenBank/DDBJ databases">
        <title>Whole genome shotgun sequence of Actinoplanes siamensis NBRC 109076.</title>
        <authorList>
            <person name="Komaki H."/>
            <person name="Tamura T."/>
        </authorList>
    </citation>
    <scope>NUCLEOTIDE SEQUENCE</scope>
    <source>
        <strain evidence="3">NBRC 109076</strain>
    </source>
</reference>
<evidence type="ECO:0000313" key="4">
    <source>
        <dbReference type="Proteomes" id="UP000629619"/>
    </source>
</evidence>
<evidence type="ECO:0000313" key="3">
    <source>
        <dbReference type="EMBL" id="GIF03683.1"/>
    </source>
</evidence>
<feature type="signal peptide" evidence="2">
    <location>
        <begin position="1"/>
        <end position="28"/>
    </location>
</feature>